<reference evidence="1" key="1">
    <citation type="submission" date="2019-12" db="EMBL/GenBank/DDBJ databases">
        <title>Genome sequencing and annotation of Brassica cretica.</title>
        <authorList>
            <person name="Studholme D.J."/>
            <person name="Sarris P."/>
        </authorList>
    </citation>
    <scope>NUCLEOTIDE SEQUENCE</scope>
    <source>
        <strain evidence="1">PFS-109/04</strain>
        <tissue evidence="1">Leaf</tissue>
    </source>
</reference>
<dbReference type="Proteomes" id="UP000712600">
    <property type="component" value="Unassembled WGS sequence"/>
</dbReference>
<proteinExistence type="predicted"/>
<name>A0A8S9Q714_BRACR</name>
<evidence type="ECO:0000313" key="1">
    <source>
        <dbReference type="EMBL" id="KAF3526422.1"/>
    </source>
</evidence>
<dbReference type="EMBL" id="QGKX02001347">
    <property type="protein sequence ID" value="KAF3526422.1"/>
    <property type="molecule type" value="Genomic_DNA"/>
</dbReference>
<gene>
    <name evidence="1" type="ORF">F2Q69_00047242</name>
</gene>
<accession>A0A8S9Q714</accession>
<protein>
    <submittedName>
        <fullName evidence="1">Uncharacterized protein</fullName>
    </submittedName>
</protein>
<comment type="caution">
    <text evidence="1">The sequence shown here is derived from an EMBL/GenBank/DDBJ whole genome shotgun (WGS) entry which is preliminary data.</text>
</comment>
<evidence type="ECO:0000313" key="2">
    <source>
        <dbReference type="Proteomes" id="UP000712600"/>
    </source>
</evidence>
<dbReference type="AlphaFoldDB" id="A0A8S9Q714"/>
<organism evidence="1 2">
    <name type="scientific">Brassica cretica</name>
    <name type="common">Mustard</name>
    <dbReference type="NCBI Taxonomy" id="69181"/>
    <lineage>
        <taxon>Eukaryota</taxon>
        <taxon>Viridiplantae</taxon>
        <taxon>Streptophyta</taxon>
        <taxon>Embryophyta</taxon>
        <taxon>Tracheophyta</taxon>
        <taxon>Spermatophyta</taxon>
        <taxon>Magnoliopsida</taxon>
        <taxon>eudicotyledons</taxon>
        <taxon>Gunneridae</taxon>
        <taxon>Pentapetalae</taxon>
        <taxon>rosids</taxon>
        <taxon>malvids</taxon>
        <taxon>Brassicales</taxon>
        <taxon>Brassicaceae</taxon>
        <taxon>Brassiceae</taxon>
        <taxon>Brassica</taxon>
    </lineage>
</organism>
<sequence length="234" mass="26226">MDSCRIDVLGKFGRYAATELGLCVVRWPYLSLAVANLDMCLLPPDNRGRLSGLVGHYVATGSFADWSLRGDLVWILFRCSMNVFLGYECLVLMNEPRFVQYFTARFFVRVIFTKNTFRKNVHAGFYGYLDVNFVVSVFGPNRVIDIDSVVTDFDPNRSLILCLEMLETNVLGLGQDLGLITASGGVMTTSAYVSRIVFDMIPSRFKVRDMFSAYVLVCAITLVSGVRELSLRDG</sequence>